<reference evidence="3 4" key="1">
    <citation type="submission" date="2015-09" db="EMBL/GenBank/DDBJ databases">
        <title>Draft genome sequence of a Caloramator mitchellensis, a moderate thermophile from the Great Artesian Basin of Australia.</title>
        <authorList>
            <person name="Patel B.K."/>
        </authorList>
    </citation>
    <scope>NUCLEOTIDE SEQUENCE [LARGE SCALE GENOMIC DNA]</scope>
    <source>
        <strain evidence="3 4">VF08</strain>
    </source>
</reference>
<dbReference type="SUPFAM" id="SSF55781">
    <property type="entry name" value="GAF domain-like"/>
    <property type="match status" value="1"/>
</dbReference>
<dbReference type="AlphaFoldDB" id="A0A0R3JZK1"/>
<dbReference type="SMART" id="SM00267">
    <property type="entry name" value="GGDEF"/>
    <property type="match status" value="1"/>
</dbReference>
<evidence type="ECO:0000313" key="3">
    <source>
        <dbReference type="EMBL" id="KRQ87709.1"/>
    </source>
</evidence>
<feature type="domain" description="GGDEF" evidence="2">
    <location>
        <begin position="234"/>
        <end position="357"/>
    </location>
</feature>
<keyword evidence="3" id="KW-0808">Transferase</keyword>
<dbReference type="OrthoDB" id="9805474at2"/>
<dbReference type="InterPro" id="IPR029016">
    <property type="entry name" value="GAF-like_dom_sf"/>
</dbReference>
<organism evidence="3 4">
    <name type="scientific">Caloramator mitchellensis</name>
    <dbReference type="NCBI Taxonomy" id="908809"/>
    <lineage>
        <taxon>Bacteria</taxon>
        <taxon>Bacillati</taxon>
        <taxon>Bacillota</taxon>
        <taxon>Clostridia</taxon>
        <taxon>Eubacteriales</taxon>
        <taxon>Clostridiaceae</taxon>
        <taxon>Caloramator</taxon>
    </lineage>
</organism>
<name>A0A0R3JZK1_CALMK</name>
<dbReference type="Pfam" id="PF13185">
    <property type="entry name" value="GAF_2"/>
    <property type="match status" value="1"/>
</dbReference>
<keyword evidence="1" id="KW-1133">Transmembrane helix</keyword>
<dbReference type="Proteomes" id="UP000052015">
    <property type="component" value="Unassembled WGS sequence"/>
</dbReference>
<gene>
    <name evidence="3" type="primary">yeaP</name>
    <name evidence="3" type="ORF">ABG79_00511</name>
</gene>
<keyword evidence="1" id="KW-0472">Membrane</keyword>
<dbReference type="Gene3D" id="3.30.450.40">
    <property type="match status" value="1"/>
</dbReference>
<dbReference type="InterPro" id="IPR043128">
    <property type="entry name" value="Rev_trsase/Diguanyl_cyclase"/>
</dbReference>
<dbReference type="Gene3D" id="3.30.70.270">
    <property type="match status" value="1"/>
</dbReference>
<dbReference type="EC" id="2.7.7.65" evidence="3"/>
<dbReference type="NCBIfam" id="TIGR00254">
    <property type="entry name" value="GGDEF"/>
    <property type="match status" value="1"/>
</dbReference>
<dbReference type="CDD" id="cd01949">
    <property type="entry name" value="GGDEF"/>
    <property type="match status" value="1"/>
</dbReference>
<evidence type="ECO:0000259" key="2">
    <source>
        <dbReference type="PROSITE" id="PS50887"/>
    </source>
</evidence>
<dbReference type="InterPro" id="IPR050469">
    <property type="entry name" value="Diguanylate_Cyclase"/>
</dbReference>
<evidence type="ECO:0000256" key="1">
    <source>
        <dbReference type="SAM" id="Phobius"/>
    </source>
</evidence>
<dbReference type="InterPro" id="IPR000160">
    <property type="entry name" value="GGDEF_dom"/>
</dbReference>
<comment type="caution">
    <text evidence="3">The sequence shown here is derived from an EMBL/GenBank/DDBJ whole genome shotgun (WGS) entry which is preliminary data.</text>
</comment>
<sequence length="357" mass="41563">MEIAAAIIAILFAIYLIVNNMKLKSEYQRTEKIKNTLIDVAKEIEDFKSIDDLYQRILEYTIDLIENAQRGSILIYDRNKNHMEYKAAVGFDIESLKNVHLRKEELYLYRTTKLKEPSIIKNPRVFDDEHLSKKSFKKLVESNALDIKCTISAPIYIDGDFYGVINLDNNIREDAFNKRDIILLKYIVIQLEAAIKIVKLMNELKFISSYDHLTGLLNRRKFEELLNDLLSTGETLSICLIDLDDFKYINDTFGHKKGDEALKHFTNAIRKQFDDNAYICRYAGDEFVIVFKGSKKILREKIDEIKEFLDTNPVDGINVKFSAGYSSTFETRNADKLITIADNEMYEQKKKNKLEVR</sequence>
<accession>A0A0R3JZK1</accession>
<proteinExistence type="predicted"/>
<protein>
    <submittedName>
        <fullName evidence="3">Putative diguanylate cyclase YeaP</fullName>
        <ecNumber evidence="3">2.7.7.65</ecNumber>
    </submittedName>
</protein>
<keyword evidence="4" id="KW-1185">Reference proteome</keyword>
<dbReference type="Pfam" id="PF00990">
    <property type="entry name" value="GGDEF"/>
    <property type="match status" value="1"/>
</dbReference>
<evidence type="ECO:0000313" key="4">
    <source>
        <dbReference type="Proteomes" id="UP000052015"/>
    </source>
</evidence>
<dbReference type="PANTHER" id="PTHR45138">
    <property type="entry name" value="REGULATORY COMPONENTS OF SENSORY TRANSDUCTION SYSTEM"/>
    <property type="match status" value="1"/>
</dbReference>
<keyword evidence="3" id="KW-0548">Nucleotidyltransferase</keyword>
<dbReference type="PANTHER" id="PTHR45138:SF9">
    <property type="entry name" value="DIGUANYLATE CYCLASE DGCM-RELATED"/>
    <property type="match status" value="1"/>
</dbReference>
<dbReference type="PROSITE" id="PS50887">
    <property type="entry name" value="GGDEF"/>
    <property type="match status" value="1"/>
</dbReference>
<dbReference type="GO" id="GO:0052621">
    <property type="term" value="F:diguanylate cyclase activity"/>
    <property type="evidence" value="ECO:0007669"/>
    <property type="project" value="UniProtKB-EC"/>
</dbReference>
<keyword evidence="1" id="KW-0812">Transmembrane</keyword>
<dbReference type="RefSeq" id="WP_057976799.1">
    <property type="nucleotide sequence ID" value="NZ_LKHP01000002.1"/>
</dbReference>
<dbReference type="SUPFAM" id="SSF55073">
    <property type="entry name" value="Nucleotide cyclase"/>
    <property type="match status" value="1"/>
</dbReference>
<dbReference type="InterPro" id="IPR029787">
    <property type="entry name" value="Nucleotide_cyclase"/>
</dbReference>
<dbReference type="InterPro" id="IPR003018">
    <property type="entry name" value="GAF"/>
</dbReference>
<dbReference type="EMBL" id="LKHP01000002">
    <property type="protein sequence ID" value="KRQ87709.1"/>
    <property type="molecule type" value="Genomic_DNA"/>
</dbReference>
<dbReference type="STRING" id="908809.ABG79_00511"/>
<feature type="transmembrane region" description="Helical" evidence="1">
    <location>
        <begin position="6"/>
        <end position="23"/>
    </location>
</feature>